<dbReference type="InterPro" id="IPR043129">
    <property type="entry name" value="ATPase_NBD"/>
</dbReference>
<dbReference type="Gene3D" id="3.30.420.40">
    <property type="match status" value="1"/>
</dbReference>
<dbReference type="EMBL" id="CP022714">
    <property type="protein sequence ID" value="ASU14787.1"/>
    <property type="molecule type" value="Genomic_DNA"/>
</dbReference>
<dbReference type="InterPro" id="IPR000905">
    <property type="entry name" value="Gcp-like_dom"/>
</dbReference>
<gene>
    <name evidence="2" type="ORF">CIB43_00904</name>
</gene>
<organism evidence="2 3">
    <name type="scientific">Mesomycoplasma hyopneumoniae</name>
    <name type="common">Mycoplasma hyopneumoniae</name>
    <dbReference type="NCBI Taxonomy" id="2099"/>
    <lineage>
        <taxon>Bacteria</taxon>
        <taxon>Bacillati</taxon>
        <taxon>Mycoplasmatota</taxon>
        <taxon>Mycoplasmoidales</taxon>
        <taxon>Metamycoplasmataceae</taxon>
        <taxon>Mesomycoplasma</taxon>
    </lineage>
</organism>
<dbReference type="SUPFAM" id="SSF53067">
    <property type="entry name" value="Actin-like ATPase domain"/>
    <property type="match status" value="1"/>
</dbReference>
<proteinExistence type="predicted"/>
<evidence type="ECO:0000313" key="3">
    <source>
        <dbReference type="Proteomes" id="UP000215452"/>
    </source>
</evidence>
<dbReference type="Proteomes" id="UP000215452">
    <property type="component" value="Chromosome"/>
</dbReference>
<dbReference type="Gene3D" id="3.30.420.200">
    <property type="match status" value="1"/>
</dbReference>
<dbReference type="AlphaFoldDB" id="A0A223MBK7"/>
<name>A0A223MBK7_MESHO</name>
<dbReference type="Pfam" id="PF00814">
    <property type="entry name" value="TsaD"/>
    <property type="match status" value="1"/>
</dbReference>
<accession>A0A223MBK7</accession>
<evidence type="ECO:0000313" key="2">
    <source>
        <dbReference type="EMBL" id="ASU14787.1"/>
    </source>
</evidence>
<sequence length="179" mass="20909">MFYIMNLFVDTTGKFLVVAIFDKNFILIDSKISEIKNKADILPDFLGKILLKNKLEITEFTKFFINLGPGSFTGCRIGLTFFRTIAQLNKKEIWTCSTFNLLSFKIHENKQYFIDYSEKSQFSAFAQNGKITSKIFEIKKKTEKASQVNYNLIFLNFDKAKKLFKKEVDLINIFPLYIK</sequence>
<feature type="domain" description="Gcp-like" evidence="1">
    <location>
        <begin position="37"/>
        <end position="105"/>
    </location>
</feature>
<protein>
    <recommendedName>
        <fullName evidence="1">Gcp-like domain-containing protein</fullName>
    </recommendedName>
</protein>
<evidence type="ECO:0000259" key="1">
    <source>
        <dbReference type="Pfam" id="PF00814"/>
    </source>
</evidence>
<reference evidence="2 3" key="1">
    <citation type="submission" date="2017-08" db="EMBL/GenBank/DDBJ databases">
        <title>The complete genome sequence of a Mycoplasma hyopneumoniae isolate in Korea.</title>
        <authorList>
            <person name="Han J."/>
            <person name="Lee N."/>
        </authorList>
    </citation>
    <scope>NUCLEOTIDE SEQUENCE [LARGE SCALE GENOMIC DNA]</scope>
    <source>
        <strain evidence="2 3">KM014</strain>
    </source>
</reference>